<keyword evidence="3" id="KW-1003">Cell membrane</keyword>
<gene>
    <name evidence="14" type="primary">LOC108742687</name>
</gene>
<dbReference type="GO" id="GO:0005886">
    <property type="term" value="C:plasma membrane"/>
    <property type="evidence" value="ECO:0007669"/>
    <property type="project" value="UniProtKB-SubCell"/>
</dbReference>
<keyword evidence="10" id="KW-0407">Ion channel</keyword>
<accession>A0A7F5R8Q9</accession>
<keyword evidence="8 11" id="KW-0472">Membrane</keyword>
<evidence type="ECO:0000313" key="13">
    <source>
        <dbReference type="Proteomes" id="UP000192223"/>
    </source>
</evidence>
<dbReference type="KEGG" id="apln:108742687"/>
<evidence type="ECO:0000256" key="5">
    <source>
        <dbReference type="ARBA" id="ARBA00022729"/>
    </source>
</evidence>
<dbReference type="OrthoDB" id="694479at2759"/>
<dbReference type="PROSITE" id="PS51450">
    <property type="entry name" value="LRR"/>
    <property type="match status" value="1"/>
</dbReference>
<evidence type="ECO:0000256" key="4">
    <source>
        <dbReference type="ARBA" id="ARBA00022692"/>
    </source>
</evidence>
<dbReference type="InterPro" id="IPR051432">
    <property type="entry name" value="KCNMA1_auxiliary"/>
</dbReference>
<keyword evidence="13" id="KW-1185">Reference proteome</keyword>
<dbReference type="Pfam" id="PF13855">
    <property type="entry name" value="LRR_8"/>
    <property type="match status" value="1"/>
</dbReference>
<dbReference type="RefSeq" id="XP_025832345.1">
    <property type="nucleotide sequence ID" value="XM_025976560.1"/>
</dbReference>
<keyword evidence="7" id="KW-0406">Ion transport</keyword>
<dbReference type="PANTHER" id="PTHR46473">
    <property type="entry name" value="GH08155P"/>
    <property type="match status" value="1"/>
</dbReference>
<dbReference type="InParanoid" id="A0A7F5R8Q9"/>
<name>A0A7F5R8Q9_AGRPL</name>
<dbReference type="Proteomes" id="UP000192223">
    <property type="component" value="Unplaced"/>
</dbReference>
<dbReference type="Gene3D" id="3.80.10.10">
    <property type="entry name" value="Ribonuclease Inhibitor"/>
    <property type="match status" value="1"/>
</dbReference>
<evidence type="ECO:0000256" key="12">
    <source>
        <dbReference type="SAM" id="SignalP"/>
    </source>
</evidence>
<proteinExistence type="predicted"/>
<dbReference type="GO" id="GO:0034220">
    <property type="term" value="P:monoatomic ion transmembrane transport"/>
    <property type="evidence" value="ECO:0007669"/>
    <property type="project" value="UniProtKB-KW"/>
</dbReference>
<comment type="subcellular location">
    <subcellularLocation>
        <location evidence="1">Cell membrane</location>
        <topology evidence="1">Single-pass membrane protein</topology>
    </subcellularLocation>
</comment>
<dbReference type="InterPro" id="IPR032675">
    <property type="entry name" value="LRR_dom_sf"/>
</dbReference>
<dbReference type="GeneID" id="108742687"/>
<dbReference type="InterPro" id="IPR001611">
    <property type="entry name" value="Leu-rich_rpt"/>
</dbReference>
<keyword evidence="9" id="KW-1015">Disulfide bond</keyword>
<feature type="transmembrane region" description="Helical" evidence="11">
    <location>
        <begin position="274"/>
        <end position="297"/>
    </location>
</feature>
<evidence type="ECO:0000256" key="11">
    <source>
        <dbReference type="SAM" id="Phobius"/>
    </source>
</evidence>
<evidence type="ECO:0000256" key="7">
    <source>
        <dbReference type="ARBA" id="ARBA00023065"/>
    </source>
</evidence>
<evidence type="ECO:0000256" key="6">
    <source>
        <dbReference type="ARBA" id="ARBA00022989"/>
    </source>
</evidence>
<evidence type="ECO:0000256" key="10">
    <source>
        <dbReference type="ARBA" id="ARBA00023303"/>
    </source>
</evidence>
<organism evidence="13 14">
    <name type="scientific">Agrilus planipennis</name>
    <name type="common">Emerald ash borer</name>
    <name type="synonym">Agrilus marcopoli</name>
    <dbReference type="NCBI Taxonomy" id="224129"/>
    <lineage>
        <taxon>Eukaryota</taxon>
        <taxon>Metazoa</taxon>
        <taxon>Ecdysozoa</taxon>
        <taxon>Arthropoda</taxon>
        <taxon>Hexapoda</taxon>
        <taxon>Insecta</taxon>
        <taxon>Pterygota</taxon>
        <taxon>Neoptera</taxon>
        <taxon>Endopterygota</taxon>
        <taxon>Coleoptera</taxon>
        <taxon>Polyphaga</taxon>
        <taxon>Elateriformia</taxon>
        <taxon>Buprestoidea</taxon>
        <taxon>Buprestidae</taxon>
        <taxon>Agrilinae</taxon>
        <taxon>Agrilus</taxon>
    </lineage>
</organism>
<feature type="chain" id="PRO_5028877576" evidence="12">
    <location>
        <begin position="24"/>
        <end position="328"/>
    </location>
</feature>
<evidence type="ECO:0000256" key="1">
    <source>
        <dbReference type="ARBA" id="ARBA00004162"/>
    </source>
</evidence>
<reference evidence="14" key="1">
    <citation type="submission" date="2025-08" db="UniProtKB">
        <authorList>
            <consortium name="RefSeq"/>
        </authorList>
    </citation>
    <scope>IDENTIFICATION</scope>
    <source>
        <tissue evidence="14">Entire body</tissue>
    </source>
</reference>
<dbReference type="PANTHER" id="PTHR46473:SF10">
    <property type="entry name" value="LD45603P-RELATED"/>
    <property type="match status" value="1"/>
</dbReference>
<feature type="signal peptide" evidence="12">
    <location>
        <begin position="1"/>
        <end position="23"/>
    </location>
</feature>
<dbReference type="SUPFAM" id="SSF52058">
    <property type="entry name" value="L domain-like"/>
    <property type="match status" value="1"/>
</dbReference>
<evidence type="ECO:0000313" key="14">
    <source>
        <dbReference type="RefSeq" id="XP_025832345.1"/>
    </source>
</evidence>
<evidence type="ECO:0000256" key="9">
    <source>
        <dbReference type="ARBA" id="ARBA00023157"/>
    </source>
</evidence>
<keyword evidence="2" id="KW-0813">Transport</keyword>
<evidence type="ECO:0000256" key="2">
    <source>
        <dbReference type="ARBA" id="ARBA00022448"/>
    </source>
</evidence>
<keyword evidence="4 11" id="KW-0812">Transmembrane</keyword>
<dbReference type="AlphaFoldDB" id="A0A7F5R8Q9"/>
<evidence type="ECO:0000256" key="8">
    <source>
        <dbReference type="ARBA" id="ARBA00023136"/>
    </source>
</evidence>
<sequence>MLSKVELLFYMLLSVFFYSKVYGELCTQCDYKTVHRMLAADCYHKDIREIPQCLRTKVEVLELSYNRIRTIKDGDLSRYSNVKILYLSDNMISNIDESALSSLTSLISLDLTLNVLDTVPLVIFHLPSLKKLYLSQNGNINIAEVVNMTKSITSPLEHIDISYNKFQELPEFGILPTLVTYNISGNNVRKFSLRNIAGLCNLKILINNHFSAEYEDVCDCWELTKWMQLKGIQFTPLNCPVAEDACTYNFSEREILDYEECKIRFEKIVLEKKLITYVAPAVAVFLVALLIILFILFRRRKRKLLRREKKYGNILPSKSDVENETFTD</sequence>
<evidence type="ECO:0000256" key="3">
    <source>
        <dbReference type="ARBA" id="ARBA00022475"/>
    </source>
</evidence>
<keyword evidence="5 12" id="KW-0732">Signal</keyword>
<protein>
    <submittedName>
        <fullName evidence="14">Leucine-rich repeat and immunoglobulin-like domain-containing nogo receptor-interacting protein 2</fullName>
    </submittedName>
</protein>
<keyword evidence="6 11" id="KW-1133">Transmembrane helix</keyword>